<dbReference type="GO" id="GO:0005975">
    <property type="term" value="P:carbohydrate metabolic process"/>
    <property type="evidence" value="ECO:0007669"/>
    <property type="project" value="InterPro"/>
</dbReference>
<dbReference type="Gene3D" id="3.30.200.20">
    <property type="entry name" value="Phosphorylase Kinase, domain 1"/>
    <property type="match status" value="1"/>
</dbReference>
<dbReference type="EMBL" id="LR822030">
    <property type="protein sequence ID" value="CAD0153985.1"/>
    <property type="molecule type" value="Genomic_DNA"/>
</dbReference>
<sequence>MQFSFDSDFKKIEKCKTLKDDYYKYVEFGSEIPRQGWKIHISSNLDSYQIVLRLIVEYCTKYKIDFKYIYNNKVLKYFLSSDCFTTQAGKCITIYPKNDKLFKNIVLDLADILIGFEGPVVISDMQYRDTNIFYRYGVMAAQSDYLLIGGTPIMDNRSFFELPNGIEDPFENINDEYHNVATFLGCTVEPTMIIHESASGNVYESKYDGNVTILKEGRKNILGTNSTAIGDIKNEEKIIKQLETLEGIPKYRLSFYEWGNYYLVESKLKGDMLSLIASSFLFESIPFSDLVMKLLILFDSVHQKGIIINDVSSNNIFVDFTDDVYVSLCDFGSSYNIVDSNSEEVLSIKSKGAGMTMTFYDHSHIELGDKERDFHKLGYTLMNYVFPINQYLRHGVSGNEVLKMFRQFCVMTYPSDSIFKVIELLIRQPLNWRKDLETCLRQSKISTVFRKRINDRTNRYFTAEFMTKSENYGDSCSLIYKKRYYFLVPEFSEWLEKNYGESVFSNSFKIFDKNYEELNIEISEYGLTQQLGNILFWVKNCNEFSFHSGIVGLGLEVLYELKFNHLDILYKEILDLIYFRIKYSISNDNIVENNGIYDGKLGIVLFLVEYYKLTKDDIILLEAKRLFTEASHAIVQKENYIEFVNSFSDSISTPYVNDGLSGYVLLSLQLWELTGDENYFKKEYIRFLTNISFCKRRDLFSGQLGISYVLYKVSQSNFSTIQELNLTNKAMRQLSNSSIFEFREKNRLHIYDYYPNNEERDVTHEYQFMFNLFLTHQEV</sequence>
<dbReference type="RefSeq" id="WP_011225383.1">
    <property type="nucleotide sequence ID" value="NZ_BPPS01000002.1"/>
</dbReference>
<dbReference type="EMBL" id="LS483339">
    <property type="protein sequence ID" value="SQF24122.1"/>
    <property type="molecule type" value="Genomic_DNA"/>
</dbReference>
<proteinExistence type="predicted"/>
<dbReference type="Pfam" id="PF05147">
    <property type="entry name" value="LANC_like"/>
    <property type="match status" value="1"/>
</dbReference>
<organism evidence="3 4">
    <name type="scientific">Streptococcus thermophilus</name>
    <dbReference type="NCBI Taxonomy" id="1308"/>
    <lineage>
        <taxon>Bacteria</taxon>
        <taxon>Bacillati</taxon>
        <taxon>Bacillota</taxon>
        <taxon>Bacilli</taxon>
        <taxon>Lactobacillales</taxon>
        <taxon>Streptococcaceae</taxon>
        <taxon>Streptococcus</taxon>
    </lineage>
</organism>
<gene>
    <name evidence="3" type="ORF">NCTC12958_00292</name>
    <name evidence="2" type="ORF">STHERMO_0219</name>
</gene>
<dbReference type="GO" id="GO:0004672">
    <property type="term" value="F:protein kinase activity"/>
    <property type="evidence" value="ECO:0007669"/>
    <property type="project" value="InterPro"/>
</dbReference>
<dbReference type="InterPro" id="IPR012341">
    <property type="entry name" value="6hp_glycosidase-like_sf"/>
</dbReference>
<evidence type="ECO:0000313" key="5">
    <source>
        <dbReference type="Proteomes" id="UP000509120"/>
    </source>
</evidence>
<dbReference type="SUPFAM" id="SSF158745">
    <property type="entry name" value="LanC-like"/>
    <property type="match status" value="1"/>
</dbReference>
<evidence type="ECO:0000313" key="4">
    <source>
        <dbReference type="Proteomes" id="UP000249634"/>
    </source>
</evidence>
<evidence type="ECO:0000313" key="2">
    <source>
        <dbReference type="EMBL" id="CAD0153985.1"/>
    </source>
</evidence>
<dbReference type="PROSITE" id="PS50011">
    <property type="entry name" value="PROTEIN_KINASE_DOM"/>
    <property type="match status" value="1"/>
</dbReference>
<dbReference type="AlphaFoldDB" id="A0A2X3WLW2"/>
<accession>A0A2X3WLW2</accession>
<evidence type="ECO:0000313" key="3">
    <source>
        <dbReference type="EMBL" id="SQF24122.1"/>
    </source>
</evidence>
<dbReference type="Pfam" id="PF25816">
    <property type="entry name" value="RamC_N"/>
    <property type="match status" value="1"/>
</dbReference>
<dbReference type="GO" id="GO:0031179">
    <property type="term" value="P:peptide modification"/>
    <property type="evidence" value="ECO:0007669"/>
    <property type="project" value="InterPro"/>
</dbReference>
<dbReference type="OMA" id="IINWINI"/>
<dbReference type="GeneID" id="66898122"/>
<dbReference type="GO" id="GO:0005524">
    <property type="term" value="F:ATP binding"/>
    <property type="evidence" value="ECO:0007669"/>
    <property type="project" value="InterPro"/>
</dbReference>
<dbReference type="InterPro" id="IPR000719">
    <property type="entry name" value="Prot_kinase_dom"/>
</dbReference>
<name>A0A2X3WLW2_STRTR</name>
<dbReference type="InterPro" id="IPR011009">
    <property type="entry name" value="Kinase-like_dom_sf"/>
</dbReference>
<dbReference type="KEGG" id="sths:AVT04_03890"/>
<feature type="domain" description="Protein kinase" evidence="1">
    <location>
        <begin position="188"/>
        <end position="445"/>
    </location>
</feature>
<dbReference type="Proteomes" id="UP000249634">
    <property type="component" value="Chromosome 1"/>
</dbReference>
<dbReference type="InterPro" id="IPR007822">
    <property type="entry name" value="LANC-like"/>
</dbReference>
<dbReference type="Proteomes" id="UP000509120">
    <property type="component" value="Chromosome"/>
</dbReference>
<dbReference type="Gene3D" id="1.50.10.10">
    <property type="match status" value="1"/>
</dbReference>
<reference evidence="3 4" key="1">
    <citation type="submission" date="2018-06" db="EMBL/GenBank/DDBJ databases">
        <authorList>
            <consortium name="Pathogen Informatics"/>
            <person name="Doyle S."/>
        </authorList>
    </citation>
    <scope>NUCLEOTIDE SEQUENCE [LARGE SCALE GENOMIC DNA]</scope>
    <source>
        <strain evidence="3 4">NCTC12958</strain>
    </source>
</reference>
<protein>
    <submittedName>
        <fullName evidence="3">Protein kinase</fullName>
    </submittedName>
</protein>
<evidence type="ECO:0000259" key="1">
    <source>
        <dbReference type="PROSITE" id="PS50011"/>
    </source>
</evidence>
<reference evidence="2 5" key="2">
    <citation type="submission" date="2020-06" db="EMBL/GenBank/DDBJ databases">
        <authorList>
            <person name="Chuat V."/>
        </authorList>
    </citation>
    <scope>NUCLEOTIDE SEQUENCE [LARGE SCALE GENOMIC DNA]</scope>
    <source>
        <strain evidence="2">STH_CIRM_1046</strain>
    </source>
</reference>
<dbReference type="Pfam" id="PF00069">
    <property type="entry name" value="Pkinase"/>
    <property type="match status" value="1"/>
</dbReference>
<keyword evidence="3" id="KW-0808">Transferase</keyword>
<dbReference type="SUPFAM" id="SSF56112">
    <property type="entry name" value="Protein kinase-like (PK-like)"/>
    <property type="match status" value="1"/>
</dbReference>
<dbReference type="Gene3D" id="1.10.510.10">
    <property type="entry name" value="Transferase(Phosphotransferase) domain 1"/>
    <property type="match status" value="1"/>
</dbReference>
<dbReference type="InterPro" id="IPR057929">
    <property type="entry name" value="RamC_N"/>
</dbReference>
<keyword evidence="3" id="KW-0418">Kinase</keyword>